<comment type="caution">
    <text evidence="1">The sequence shown here is derived from an EMBL/GenBank/DDBJ whole genome shotgun (WGS) entry which is preliminary data.</text>
</comment>
<evidence type="ECO:0000313" key="2">
    <source>
        <dbReference type="Proteomes" id="UP000272846"/>
    </source>
</evidence>
<reference evidence="1 2" key="1">
    <citation type="submission" date="2018-11" db="EMBL/GenBank/DDBJ databases">
        <title>Species Designations Belie Phenotypic and Genotypic Heterogeneity in Oral Streptococci.</title>
        <authorList>
            <person name="Velsko I."/>
        </authorList>
    </citation>
    <scope>NUCLEOTIDE SEQUENCE [LARGE SCALE GENOMIC DNA]</scope>
    <source>
        <strain evidence="1 2">KLC04</strain>
    </source>
</reference>
<gene>
    <name evidence="1" type="primary">gdh</name>
    <name evidence="1" type="ORF">D8888_06710</name>
</gene>
<dbReference type="Proteomes" id="UP000272846">
    <property type="component" value="Unassembled WGS sequence"/>
</dbReference>
<dbReference type="EC" id="1.4.1.2" evidence="1"/>
<evidence type="ECO:0000313" key="1">
    <source>
        <dbReference type="EMBL" id="RSI08695.1"/>
    </source>
</evidence>
<sequence length="46" mass="4876">MTRILNTAETYGLGKDYLAGANIAAFENVANAMIAQGICLSTIKLE</sequence>
<dbReference type="Gene3D" id="1.10.285.10">
    <property type="entry name" value="Glutamate Dehydrogenase, chain A, domain 3"/>
    <property type="match status" value="1"/>
</dbReference>
<proteinExistence type="predicted"/>
<dbReference type="AlphaFoldDB" id="A0AAE8K9Y9"/>
<protein>
    <submittedName>
        <fullName evidence="1">NAD-specific glutamate dehydrogenase</fullName>
        <ecNumber evidence="1">1.4.1.2</ecNumber>
    </submittedName>
</protein>
<dbReference type="EMBL" id="RJMK01000002">
    <property type="protein sequence ID" value="RSI08695.1"/>
    <property type="molecule type" value="Genomic_DNA"/>
</dbReference>
<organism evidence="1 2">
    <name type="scientific">Streptococcus sanguinis</name>
    <dbReference type="NCBI Taxonomy" id="1305"/>
    <lineage>
        <taxon>Bacteria</taxon>
        <taxon>Bacillati</taxon>
        <taxon>Bacillota</taxon>
        <taxon>Bacilli</taxon>
        <taxon>Lactobacillales</taxon>
        <taxon>Streptococcaceae</taxon>
        <taxon>Streptococcus</taxon>
    </lineage>
</organism>
<dbReference type="GO" id="GO:0004352">
    <property type="term" value="F:glutamate dehydrogenase (NAD+) activity"/>
    <property type="evidence" value="ECO:0007669"/>
    <property type="project" value="UniProtKB-EC"/>
</dbReference>
<name>A0AAE8K9Y9_STRSA</name>
<keyword evidence="1" id="KW-0560">Oxidoreductase</keyword>
<accession>A0AAE8K9Y9</accession>